<evidence type="ECO:0000313" key="3">
    <source>
        <dbReference type="Proteomes" id="UP000244060"/>
    </source>
</evidence>
<feature type="transmembrane region" description="Helical" evidence="1">
    <location>
        <begin position="56"/>
        <end position="76"/>
    </location>
</feature>
<keyword evidence="3" id="KW-1185">Reference proteome</keyword>
<keyword evidence="1" id="KW-0472">Membrane</keyword>
<dbReference type="OrthoDB" id="7871801at2"/>
<reference evidence="2 3" key="1">
    <citation type="submission" date="2018-04" db="EMBL/GenBank/DDBJ databases">
        <title>Genomic Encyclopedia of Type Strains, Phase III (KMG-III): the genomes of soil and plant-associated and newly described type strains.</title>
        <authorList>
            <person name="Whitman W."/>
        </authorList>
    </citation>
    <scope>NUCLEOTIDE SEQUENCE [LARGE SCALE GENOMIC DNA]</scope>
    <source>
        <strain evidence="2 3">KA25</strain>
    </source>
</reference>
<organism evidence="2 3">
    <name type="scientific">Cereibacter azotoformans</name>
    <dbReference type="NCBI Taxonomy" id="43057"/>
    <lineage>
        <taxon>Bacteria</taxon>
        <taxon>Pseudomonadati</taxon>
        <taxon>Pseudomonadota</taxon>
        <taxon>Alphaproteobacteria</taxon>
        <taxon>Rhodobacterales</taxon>
        <taxon>Paracoccaceae</taxon>
        <taxon>Cereibacter</taxon>
    </lineage>
</organism>
<protein>
    <submittedName>
        <fullName evidence="2">Uncharacterized protein</fullName>
    </submittedName>
</protein>
<dbReference type="EMBL" id="QAOT01000002">
    <property type="protein sequence ID" value="PTR20275.1"/>
    <property type="molecule type" value="Genomic_DNA"/>
</dbReference>
<accession>A0A2T5KCY3</accession>
<dbReference type="Proteomes" id="UP000244060">
    <property type="component" value="Unassembled WGS sequence"/>
</dbReference>
<evidence type="ECO:0000256" key="1">
    <source>
        <dbReference type="SAM" id="Phobius"/>
    </source>
</evidence>
<comment type="caution">
    <text evidence="2">The sequence shown here is derived from an EMBL/GenBank/DDBJ whole genome shotgun (WGS) entry which is preliminary data.</text>
</comment>
<proteinExistence type="predicted"/>
<dbReference type="AlphaFoldDB" id="A0A2T5KCY3"/>
<gene>
    <name evidence="2" type="ORF">C8J28_10236</name>
</gene>
<keyword evidence="1" id="KW-0812">Transmembrane</keyword>
<dbReference type="RefSeq" id="WP_108220161.1">
    <property type="nucleotide sequence ID" value="NZ_CP090021.1"/>
</dbReference>
<name>A0A2T5KCY3_9RHOB</name>
<sequence>MSRRRSPLFLARRSYRKRRLRDAARMLPVLGAFLFLLPILWEPAATDRRDTAPDGIYLFVIWALLILAAAVMAPGLRAEPREDGAGDEGVGGGGAD</sequence>
<evidence type="ECO:0000313" key="2">
    <source>
        <dbReference type="EMBL" id="PTR20275.1"/>
    </source>
</evidence>
<keyword evidence="1" id="KW-1133">Transmembrane helix</keyword>